<evidence type="ECO:0000313" key="5">
    <source>
        <dbReference type="EMBL" id="GJT05529.1"/>
    </source>
</evidence>
<feature type="region of interest" description="Disordered" evidence="1">
    <location>
        <begin position="204"/>
        <end position="224"/>
    </location>
</feature>
<evidence type="ECO:0000313" key="6">
    <source>
        <dbReference type="Proteomes" id="UP001151760"/>
    </source>
</evidence>
<evidence type="ECO:0000259" key="3">
    <source>
        <dbReference type="Pfam" id="PF03732"/>
    </source>
</evidence>
<dbReference type="Pfam" id="PF00078">
    <property type="entry name" value="RVT_1"/>
    <property type="match status" value="1"/>
</dbReference>
<feature type="domain" description="Reverse transcriptase/retrotransposon-derived protein RNase H-like" evidence="4">
    <location>
        <begin position="934"/>
        <end position="976"/>
    </location>
</feature>
<feature type="compositionally biased region" description="Basic and acidic residues" evidence="1">
    <location>
        <begin position="478"/>
        <end position="492"/>
    </location>
</feature>
<dbReference type="InterPro" id="IPR043128">
    <property type="entry name" value="Rev_trsase/Diguanyl_cyclase"/>
</dbReference>
<dbReference type="SUPFAM" id="SSF56672">
    <property type="entry name" value="DNA/RNA polymerases"/>
    <property type="match status" value="1"/>
</dbReference>
<evidence type="ECO:0000259" key="4">
    <source>
        <dbReference type="Pfam" id="PF17919"/>
    </source>
</evidence>
<feature type="region of interest" description="Disordered" evidence="1">
    <location>
        <begin position="464"/>
        <end position="533"/>
    </location>
</feature>
<comment type="caution">
    <text evidence="5">The sequence shown here is derived from an EMBL/GenBank/DDBJ whole genome shotgun (WGS) entry which is preliminary data.</text>
</comment>
<reference evidence="5" key="2">
    <citation type="submission" date="2022-01" db="EMBL/GenBank/DDBJ databases">
        <authorList>
            <person name="Yamashiro T."/>
            <person name="Shiraishi A."/>
            <person name="Satake H."/>
            <person name="Nakayama K."/>
        </authorList>
    </citation>
    <scope>NUCLEOTIDE SEQUENCE</scope>
</reference>
<keyword evidence="6" id="KW-1185">Reference proteome</keyword>
<accession>A0ABQ5AX40</accession>
<keyword evidence="5" id="KW-0548">Nucleotidyltransferase</keyword>
<dbReference type="Proteomes" id="UP001151760">
    <property type="component" value="Unassembled WGS sequence"/>
</dbReference>
<feature type="domain" description="Reverse transcriptase" evidence="2">
    <location>
        <begin position="823"/>
        <end position="896"/>
    </location>
</feature>
<feature type="region of interest" description="Disordered" evidence="1">
    <location>
        <begin position="1"/>
        <end position="27"/>
    </location>
</feature>
<protein>
    <submittedName>
        <fullName evidence="5">Reverse transcriptase domain-containing protein</fullName>
    </submittedName>
</protein>
<proteinExistence type="predicted"/>
<dbReference type="PANTHER" id="PTHR33067">
    <property type="entry name" value="RNA-DIRECTED DNA POLYMERASE-RELATED"/>
    <property type="match status" value="1"/>
</dbReference>
<evidence type="ECO:0000259" key="2">
    <source>
        <dbReference type="Pfam" id="PF00078"/>
    </source>
</evidence>
<feature type="domain" description="Retrotransposon gag" evidence="3">
    <location>
        <begin position="99"/>
        <end position="168"/>
    </location>
</feature>
<dbReference type="InterPro" id="IPR041577">
    <property type="entry name" value="RT_RNaseH_2"/>
</dbReference>
<dbReference type="Pfam" id="PF17919">
    <property type="entry name" value="RT_RNaseH_2"/>
    <property type="match status" value="1"/>
</dbReference>
<keyword evidence="5" id="KW-0808">Transferase</keyword>
<evidence type="ECO:0000256" key="1">
    <source>
        <dbReference type="SAM" id="MobiDB-lite"/>
    </source>
</evidence>
<dbReference type="Gene3D" id="3.30.70.270">
    <property type="match status" value="1"/>
</dbReference>
<feature type="compositionally biased region" description="Polar residues" evidence="1">
    <location>
        <begin position="205"/>
        <end position="218"/>
    </location>
</feature>
<dbReference type="Pfam" id="PF03732">
    <property type="entry name" value="Retrotrans_gag"/>
    <property type="match status" value="1"/>
</dbReference>
<name>A0ABQ5AX40_9ASTR</name>
<feature type="region of interest" description="Disordered" evidence="1">
    <location>
        <begin position="309"/>
        <end position="336"/>
    </location>
</feature>
<dbReference type="GO" id="GO:0003964">
    <property type="term" value="F:RNA-directed DNA polymerase activity"/>
    <property type="evidence" value="ECO:0007669"/>
    <property type="project" value="UniProtKB-KW"/>
</dbReference>
<dbReference type="InterPro" id="IPR000477">
    <property type="entry name" value="RT_dom"/>
</dbReference>
<dbReference type="InterPro" id="IPR021109">
    <property type="entry name" value="Peptidase_aspartic_dom_sf"/>
</dbReference>
<dbReference type="EMBL" id="BQNB010012594">
    <property type="protein sequence ID" value="GJT05529.1"/>
    <property type="molecule type" value="Genomic_DNA"/>
</dbReference>
<feature type="compositionally biased region" description="Pro residues" evidence="1">
    <location>
        <begin position="505"/>
        <end position="514"/>
    </location>
</feature>
<sequence>MRTRNSHFPNNSPVTIPRRRNRRRAPNVVEPELRTIVEVAPMAERTMEELLQAPTEGYGEAIVIPEINADHFEIKTNLLQLVQANPFHGFERENPHTHINNFKRITSTLKFRDVPNDVIKLMMFPYSLEGAARVCEAWERFKEMLRACPHHGFTELTQIDTFYNGLNENDQDSLNAAAGGNLLSKTTREALNIIENKSKVRYSRNKSNVSRMNTTSRESSSKTDERIDKLADQISTLIKIVSKKVVTPAPVKAVEKICVTCNGPHAWYNCPNTDNSQSSVCAAMGTYNQVNPLNRVSNQMAPPGFAPVQNNGQNRYNQNQGQGNNFNRGNNFHGNQGFQAQINHAPNFQNQGFQNQPFQVHNNQVQQEFSNEFSSYKRTNDQMMRNMQNQINSLKGEFKNEIQNTMKTQQTVLMNQQNAFQNNLQNMLSGFFQNQASTSGTLPSNTIPNPKGEMKAITTRSGVAYEGPSIPTNPSPKKVVERETEETTDKEQTNFQGSTAHIQPPVNPIPIPKPDVPKTLPKPNIPYPSRRNDQKFREKASNQMEKIFQIFQDLRFDISFADALLLMPRFAPTIKNLLMNKEKLLELAKIPLNENCSAMLLKKLPEKLGDPGKFLIPCDFPGMDLADLSITGPKGLAEDVFVKVRKFHFPTDFVVVDFEADPRVPLILRRSFLRTGRALIDVYREEITLRVNDEAVTFNLDQTTRYSSTYDDMSINRIDVIDVACEEYSQEVLGFSNKSSGGNPTMTFEPIISDSFLSFTPFEKNDFILEEIEDFLKDDLISPEIDHANYDPKGDICLIEKLLNNNPFQLPLMDLKEVTKAKPSIANMCMMAIFHDMIEKTMEVFMDDFLVFGDIFATCLSNLDKMLKRCEDMNLVLNWEKCHFMCKEGIVLGHKISKSGIEVDRAKVDVIAKLPHPTTVKGVRSFLETPFVFSKHCIDAFETLKKKLNEAPILVVPDWNLPFKLMCDASDFAIGAGSLNLAADHLSRLENPHKDVLENKDIIDVIDEINYADLDLEGDLHLIKELLNNDPSSPLPLSHNPLSSSTTFSSPGLTPIVTSDALLKKFTDEHALHKPFPPGIGDDDFDPEGDILLLEKLLNDDPSSPLPPKELNFEKLKMIKSSIDDFSSIKVYEEKSMTFSNPLFDSNDNFTFSNDETLSDEDVPEDNVKIYSNPLFKYDDEYISSDVNPFFDEVLEDIESKDSYVSNLNELTLLVTPLSDANEDECFDPGGVINEIDAFLDMDISTDIENGYHDSKGDIIYLESLLIDDTIPNLPPEVFLDHDPRSLKDEPDNDDLMTEDKVFNLEIWEIIFSPTYVKLTFEDRHYLSLTYVIRIFLPYFTYSVNSFLLSSGSEDTIFDPGIPVFSLEPVVSHRSGTFMFVCSSTGVVSLHRTAFVSRPERVIQMLEANADPSSLNMGGGEINGNDDTGYGLIRQPKYEHLKELHKAIKQCEPALVSADPTVTSIGNLQQAHIFSSKSGYCATFLANYNTNNTTKVMSGFNQLKCKMLPTNTELFTWETYNEDLTMVDESSTFTVSGLLEQVNVTRDDTYYLWYTTKLCAWSCEHCAAMFWYGERLKGYSKVQTLDTTYLTFCSGQRIEFYSLNNGSVLPSNTAYSVNSIRRTGIQQTYTETVDKETSMAEPNDYITATQKNFVTNDNEGRMVEKCIVEIQGAFLVKICDYAFSGNIGEMRSNTLINFLKLLGQSKLMG</sequence>
<gene>
    <name evidence="5" type="ORF">Tco_0839991</name>
</gene>
<keyword evidence="5" id="KW-0695">RNA-directed DNA polymerase</keyword>
<organism evidence="5 6">
    <name type="scientific">Tanacetum coccineum</name>
    <dbReference type="NCBI Taxonomy" id="301880"/>
    <lineage>
        <taxon>Eukaryota</taxon>
        <taxon>Viridiplantae</taxon>
        <taxon>Streptophyta</taxon>
        <taxon>Embryophyta</taxon>
        <taxon>Tracheophyta</taxon>
        <taxon>Spermatophyta</taxon>
        <taxon>Magnoliopsida</taxon>
        <taxon>eudicotyledons</taxon>
        <taxon>Gunneridae</taxon>
        <taxon>Pentapetalae</taxon>
        <taxon>asterids</taxon>
        <taxon>campanulids</taxon>
        <taxon>Asterales</taxon>
        <taxon>Asteraceae</taxon>
        <taxon>Asteroideae</taxon>
        <taxon>Anthemideae</taxon>
        <taxon>Anthemidinae</taxon>
        <taxon>Tanacetum</taxon>
    </lineage>
</organism>
<dbReference type="InterPro" id="IPR005162">
    <property type="entry name" value="Retrotrans_gag_dom"/>
</dbReference>
<dbReference type="InterPro" id="IPR043502">
    <property type="entry name" value="DNA/RNA_pol_sf"/>
</dbReference>
<dbReference type="PANTHER" id="PTHR33067:SF31">
    <property type="entry name" value="RNA-DIRECTED DNA POLYMERASE"/>
    <property type="match status" value="1"/>
</dbReference>
<feature type="compositionally biased region" description="Polar residues" evidence="1">
    <location>
        <begin position="1"/>
        <end position="14"/>
    </location>
</feature>
<dbReference type="Gene3D" id="2.40.70.10">
    <property type="entry name" value="Acid Proteases"/>
    <property type="match status" value="1"/>
</dbReference>
<reference evidence="5" key="1">
    <citation type="journal article" date="2022" name="Int. J. Mol. Sci.">
        <title>Draft Genome of Tanacetum Coccineum: Genomic Comparison of Closely Related Tanacetum-Family Plants.</title>
        <authorList>
            <person name="Yamashiro T."/>
            <person name="Shiraishi A."/>
            <person name="Nakayama K."/>
            <person name="Satake H."/>
        </authorList>
    </citation>
    <scope>NUCLEOTIDE SEQUENCE</scope>
</reference>